<evidence type="ECO:0000313" key="2">
    <source>
        <dbReference type="EMBL" id="KJA22599.1"/>
    </source>
</evidence>
<reference evidence="3" key="1">
    <citation type="submission" date="2014-04" db="EMBL/GenBank/DDBJ databases">
        <title>Evolutionary Origins and Diversification of the Mycorrhizal Mutualists.</title>
        <authorList>
            <consortium name="DOE Joint Genome Institute"/>
            <consortium name="Mycorrhizal Genomics Consortium"/>
            <person name="Kohler A."/>
            <person name="Kuo A."/>
            <person name="Nagy L.G."/>
            <person name="Floudas D."/>
            <person name="Copeland A."/>
            <person name="Barry K.W."/>
            <person name="Cichocki N."/>
            <person name="Veneault-Fourrey C."/>
            <person name="LaButti K."/>
            <person name="Lindquist E.A."/>
            <person name="Lipzen A."/>
            <person name="Lundell T."/>
            <person name="Morin E."/>
            <person name="Murat C."/>
            <person name="Riley R."/>
            <person name="Ohm R."/>
            <person name="Sun H."/>
            <person name="Tunlid A."/>
            <person name="Henrissat B."/>
            <person name="Grigoriev I.V."/>
            <person name="Hibbett D.S."/>
            <person name="Martin F."/>
        </authorList>
    </citation>
    <scope>NUCLEOTIDE SEQUENCE [LARGE SCALE GENOMIC DNA]</scope>
    <source>
        <strain evidence="3">FD-334 SS-4</strain>
    </source>
</reference>
<feature type="region of interest" description="Disordered" evidence="1">
    <location>
        <begin position="451"/>
        <end position="503"/>
    </location>
</feature>
<sequence length="568" mass="61379">MRTGDAAGFLTARCGVPAEDLSSFVRMHLRMLSYHLGPIPQHPEFPKSAATLTAAHSDSHSSYILAGTNRPLHTLPGTNIQYVDTANKRRRYSGKRITVLPVISLPRFSIRLKELTMIIDEKVIMPSPPAYLAAISPFSPSSSSQPGPSSAQFYAQAPISPAPSSYGSTLTLALPPPPKATLASLPAHILLQVIHHTFPHSKPQLPAYQAADTDADYAYVHGYTTRDSIAERQRRTLLWLATGLRLVSRTLYTACMHVLRSTYLPAYLALVRAPYTSDPFPMGAPASLPSHDAPAAQASAPPAYASSTHSRASAPVPEALAPLASPQRETAVLDRFIVLKIRHDVLMDESSLHLDRADAFRDLFDVAQPRARLEDLVRDIGARRGVVCVSNWGASAGPRVRRVGMDATVNGSSSSLQLLREVDAQIEARASAARTQGQCVPARAGKKSFFSFKKPSVPPSPPSSSSSSSSPFFTPPSRRTPSPYNEKSREDTSTWSAPPPALPAARLPSVQPLPFPALSVSFQPRRLGLVLARTRTLVEITRAPGRRETLEHLAALLVDALVRELGPG</sequence>
<dbReference type="Proteomes" id="UP000054270">
    <property type="component" value="Unassembled WGS sequence"/>
</dbReference>
<evidence type="ECO:0000256" key="1">
    <source>
        <dbReference type="SAM" id="MobiDB-lite"/>
    </source>
</evidence>
<proteinExistence type="predicted"/>
<dbReference type="EMBL" id="KN817548">
    <property type="protein sequence ID" value="KJA22599.1"/>
    <property type="molecule type" value="Genomic_DNA"/>
</dbReference>
<evidence type="ECO:0000313" key="3">
    <source>
        <dbReference type="Proteomes" id="UP000054270"/>
    </source>
</evidence>
<dbReference type="STRING" id="945553.A0A0D2NUS2"/>
<protein>
    <submittedName>
        <fullName evidence="2">Uncharacterized protein</fullName>
    </submittedName>
</protein>
<name>A0A0D2NUS2_HYPSF</name>
<feature type="compositionally biased region" description="Low complexity" evidence="1">
    <location>
        <begin position="289"/>
        <end position="307"/>
    </location>
</feature>
<dbReference type="AlphaFoldDB" id="A0A0D2NUS2"/>
<feature type="compositionally biased region" description="Low complexity" evidence="1">
    <location>
        <begin position="463"/>
        <end position="483"/>
    </location>
</feature>
<dbReference type="OrthoDB" id="2536866at2759"/>
<gene>
    <name evidence="2" type="ORF">HYPSUDRAFT_201939</name>
</gene>
<organism evidence="2 3">
    <name type="scientific">Hypholoma sublateritium (strain FD-334 SS-4)</name>
    <dbReference type="NCBI Taxonomy" id="945553"/>
    <lineage>
        <taxon>Eukaryota</taxon>
        <taxon>Fungi</taxon>
        <taxon>Dikarya</taxon>
        <taxon>Basidiomycota</taxon>
        <taxon>Agaricomycotina</taxon>
        <taxon>Agaricomycetes</taxon>
        <taxon>Agaricomycetidae</taxon>
        <taxon>Agaricales</taxon>
        <taxon>Agaricineae</taxon>
        <taxon>Strophariaceae</taxon>
        <taxon>Hypholoma</taxon>
    </lineage>
</organism>
<accession>A0A0D2NUS2</accession>
<keyword evidence="3" id="KW-1185">Reference proteome</keyword>
<feature type="region of interest" description="Disordered" evidence="1">
    <location>
        <begin position="286"/>
        <end position="311"/>
    </location>
</feature>